<dbReference type="Proteomes" id="UP001216579">
    <property type="component" value="Unassembled WGS sequence"/>
</dbReference>
<organism evidence="1 2">
    <name type="scientific">Streptomyces silvisoli</name>
    <dbReference type="NCBI Taxonomy" id="3034235"/>
    <lineage>
        <taxon>Bacteria</taxon>
        <taxon>Bacillati</taxon>
        <taxon>Actinomycetota</taxon>
        <taxon>Actinomycetes</taxon>
        <taxon>Kitasatosporales</taxon>
        <taxon>Streptomycetaceae</taxon>
        <taxon>Streptomyces</taxon>
    </lineage>
</organism>
<name>A0ABT5ZDW7_9ACTN</name>
<dbReference type="Gene3D" id="3.30.70.100">
    <property type="match status" value="2"/>
</dbReference>
<reference evidence="1 2" key="1">
    <citation type="submission" date="2023-03" db="EMBL/GenBank/DDBJ databases">
        <title>Draft genome sequence of Streptomyces sp. RB6PN23 isolated from peat swamp forest in Thailand.</title>
        <authorList>
            <person name="Klaysubun C."/>
            <person name="Duangmal K."/>
        </authorList>
    </citation>
    <scope>NUCLEOTIDE SEQUENCE [LARGE SCALE GENOMIC DNA]</scope>
    <source>
        <strain evidence="1 2">RB6PN23</strain>
    </source>
</reference>
<gene>
    <name evidence="1" type="ORF">P3G67_02035</name>
</gene>
<accession>A0ABT5ZDW7</accession>
<evidence type="ECO:0000313" key="2">
    <source>
        <dbReference type="Proteomes" id="UP001216579"/>
    </source>
</evidence>
<comment type="caution">
    <text evidence="1">The sequence shown here is derived from an EMBL/GenBank/DDBJ whole genome shotgun (WGS) entry which is preliminary data.</text>
</comment>
<proteinExistence type="predicted"/>
<dbReference type="RefSeq" id="WP_276091881.1">
    <property type="nucleotide sequence ID" value="NZ_JARJBC010000001.1"/>
</dbReference>
<dbReference type="EMBL" id="JARJBC010000001">
    <property type="protein sequence ID" value="MDF3288030.1"/>
    <property type="molecule type" value="Genomic_DNA"/>
</dbReference>
<sequence>MQLSHAQWVSDEAHIAFAREHRQDMVNRIDQAIPGIERPGLSRYRLLRSVVPDGAPDRGESITLLYVATQTAEHARRWADATADSLRNAPPAGIGAAHLLASTDGKRALLYAPNTQGGDWHRSLAVPLDSAVHVPPPQHYRLLGSVRGRRSEARR</sequence>
<keyword evidence="2" id="KW-1185">Reference proteome</keyword>
<protein>
    <submittedName>
        <fullName evidence="1">Uncharacterized protein</fullName>
    </submittedName>
</protein>
<evidence type="ECO:0000313" key="1">
    <source>
        <dbReference type="EMBL" id="MDF3288030.1"/>
    </source>
</evidence>